<reference evidence="1" key="1">
    <citation type="submission" date="2021-12" db="EMBL/GenBank/DDBJ databases">
        <title>Enterovibrio ZSDZ35 sp. nov. and Enterovibrio ZSDZ42 sp. nov., isolated from coastal seawater in Qingdao.</title>
        <authorList>
            <person name="Zhang P."/>
        </authorList>
    </citation>
    <scope>NUCLEOTIDE SEQUENCE</scope>
    <source>
        <strain evidence="1">ZSDZ35</strain>
    </source>
</reference>
<gene>
    <name evidence="1" type="ORF">LRP49_04955</name>
</gene>
<dbReference type="Proteomes" id="UP001149821">
    <property type="component" value="Unassembled WGS sequence"/>
</dbReference>
<organism evidence="1 2">
    <name type="scientific">Enterovibrio qingdaonensis</name>
    <dbReference type="NCBI Taxonomy" id="2899818"/>
    <lineage>
        <taxon>Bacteria</taxon>
        <taxon>Pseudomonadati</taxon>
        <taxon>Pseudomonadota</taxon>
        <taxon>Gammaproteobacteria</taxon>
        <taxon>Vibrionales</taxon>
        <taxon>Vibrionaceae</taxon>
        <taxon>Enterovibrio</taxon>
    </lineage>
</organism>
<protein>
    <submittedName>
        <fullName evidence="1">Uncharacterized protein</fullName>
    </submittedName>
</protein>
<sequence length="202" mass="22278">MDVIINNEAALTLSSDNSPNEEMASIVESVQKLRHCGLDPRDVITECLEKDEPNAKNQAFSLITALAFEQNVIVPADLSDSVSLFWNPATQDILKFNPAAELSISLHRSLGSPIFAEYTTSEFVTFVLQAIEMTNHEFVPEDLPDSAVLFHAMGLLAKLEGEALNTQIQKGTVNIVMSEMVPVLIDELSQPVFIEEHLQSTH</sequence>
<proteinExistence type="predicted"/>
<keyword evidence="2" id="KW-1185">Reference proteome</keyword>
<comment type="caution">
    <text evidence="1">The sequence shown here is derived from an EMBL/GenBank/DDBJ whole genome shotgun (WGS) entry which is preliminary data.</text>
</comment>
<evidence type="ECO:0000313" key="2">
    <source>
        <dbReference type="Proteomes" id="UP001149821"/>
    </source>
</evidence>
<name>A0ABT5QHT2_9GAMM</name>
<evidence type="ECO:0000313" key="1">
    <source>
        <dbReference type="EMBL" id="MDD1780545.1"/>
    </source>
</evidence>
<dbReference type="EMBL" id="JAJUBB010000003">
    <property type="protein sequence ID" value="MDD1780545.1"/>
    <property type="molecule type" value="Genomic_DNA"/>
</dbReference>
<dbReference type="RefSeq" id="WP_274140634.1">
    <property type="nucleotide sequence ID" value="NZ_JAJUBB010000003.1"/>
</dbReference>
<accession>A0ABT5QHT2</accession>